<evidence type="ECO:0000256" key="1">
    <source>
        <dbReference type="ARBA" id="ARBA00023125"/>
    </source>
</evidence>
<evidence type="ECO:0000256" key="3">
    <source>
        <dbReference type="PIRNR" id="PIRNR002070"/>
    </source>
</evidence>
<dbReference type="PANTHER" id="PTHR10302:SF27">
    <property type="entry name" value="SINGLE-STRANDED DNA-BINDING PROTEIN"/>
    <property type="match status" value="1"/>
</dbReference>
<dbReference type="CDD" id="cd04496">
    <property type="entry name" value="SSB_OBF"/>
    <property type="match status" value="1"/>
</dbReference>
<dbReference type="GeneID" id="84580506"/>
<dbReference type="Proteomes" id="UP000243985">
    <property type="component" value="Unassembled WGS sequence"/>
</dbReference>
<dbReference type="EMBL" id="QBKG01000004">
    <property type="protein sequence ID" value="PTX07462.1"/>
    <property type="molecule type" value="Genomic_DNA"/>
</dbReference>
<feature type="region of interest" description="Disordered" evidence="4">
    <location>
        <begin position="113"/>
        <end position="142"/>
    </location>
</feature>
<name>A0A2T5XVT9_9FLAO</name>
<dbReference type="GO" id="GO:0003697">
    <property type="term" value="F:single-stranded DNA binding"/>
    <property type="evidence" value="ECO:0007669"/>
    <property type="project" value="UniProtKB-UniRule"/>
</dbReference>
<organism evidence="5 6">
    <name type="scientific">Capnocytophaga leadbetteri</name>
    <dbReference type="NCBI Taxonomy" id="327575"/>
    <lineage>
        <taxon>Bacteria</taxon>
        <taxon>Pseudomonadati</taxon>
        <taxon>Bacteroidota</taxon>
        <taxon>Flavobacteriia</taxon>
        <taxon>Flavobacteriales</taxon>
        <taxon>Flavobacteriaceae</taxon>
        <taxon>Capnocytophaga</taxon>
    </lineage>
</organism>
<dbReference type="GO" id="GO:0006260">
    <property type="term" value="P:DNA replication"/>
    <property type="evidence" value="ECO:0007669"/>
    <property type="project" value="InterPro"/>
</dbReference>
<reference evidence="5 6" key="1">
    <citation type="submission" date="2018-04" db="EMBL/GenBank/DDBJ databases">
        <title>Genomic Encyclopedia of Archaeal and Bacterial Type Strains, Phase II (KMG-II): from individual species to whole genera.</title>
        <authorList>
            <person name="Goeker M."/>
        </authorList>
    </citation>
    <scope>NUCLEOTIDE SEQUENCE [LARGE SCALE GENOMIC DNA]</scope>
    <source>
        <strain evidence="5 6">DSM 22902</strain>
    </source>
</reference>
<keyword evidence="1 2" id="KW-0238">DNA-binding</keyword>
<dbReference type="Gene3D" id="2.40.50.140">
    <property type="entry name" value="Nucleic acid-binding proteins"/>
    <property type="match status" value="1"/>
</dbReference>
<protein>
    <recommendedName>
        <fullName evidence="2 3">Single-stranded DNA-binding protein</fullName>
        <shortName evidence="2">SSB</shortName>
    </recommendedName>
</protein>
<evidence type="ECO:0000256" key="2">
    <source>
        <dbReference type="HAMAP-Rule" id="MF_00984"/>
    </source>
</evidence>
<dbReference type="InterPro" id="IPR000424">
    <property type="entry name" value="Primosome_PriB/ssb"/>
</dbReference>
<accession>A0A2T5XVT9</accession>
<gene>
    <name evidence="5" type="ORF">C8P65_104153</name>
</gene>
<dbReference type="InterPro" id="IPR011344">
    <property type="entry name" value="ssDNA-bd"/>
</dbReference>
<comment type="subunit">
    <text evidence="2">Homotetramer.</text>
</comment>
<sequence length="142" mass="15933">MNGYVNKVILVGRIGEAIKLTYFSEGNCVGQFRLATHEEYTNRNTNERVEHTEWHNIVVRNKLAEAIEKYTQKGDLIYLEGQLRTRSWQAEDGSPRYITEVVVSDMNLLPNMRAPKAATPPPVAGTPTTQSSPELDANGVPF</sequence>
<dbReference type="HAMAP" id="MF_00984">
    <property type="entry name" value="SSB"/>
    <property type="match status" value="1"/>
</dbReference>
<dbReference type="AlphaFoldDB" id="A0A2T5XVT9"/>
<dbReference type="RefSeq" id="WP_107781955.1">
    <property type="nucleotide sequence ID" value="NZ_QBKG01000004.1"/>
</dbReference>
<dbReference type="InterPro" id="IPR012340">
    <property type="entry name" value="NA-bd_OB-fold"/>
</dbReference>
<dbReference type="Pfam" id="PF00436">
    <property type="entry name" value="SSB"/>
    <property type="match status" value="1"/>
</dbReference>
<dbReference type="PROSITE" id="PS50935">
    <property type="entry name" value="SSB"/>
    <property type="match status" value="1"/>
</dbReference>
<comment type="caution">
    <text evidence="2">Lacks conserved residue(s) required for the propagation of feature annotation.</text>
</comment>
<dbReference type="PIRSF" id="PIRSF002070">
    <property type="entry name" value="SSB"/>
    <property type="match status" value="1"/>
</dbReference>
<dbReference type="SUPFAM" id="SSF50249">
    <property type="entry name" value="Nucleic acid-binding proteins"/>
    <property type="match status" value="1"/>
</dbReference>
<dbReference type="GO" id="GO:0009295">
    <property type="term" value="C:nucleoid"/>
    <property type="evidence" value="ECO:0007669"/>
    <property type="project" value="TreeGrafter"/>
</dbReference>
<dbReference type="NCBIfam" id="TIGR00621">
    <property type="entry name" value="ssb"/>
    <property type="match status" value="1"/>
</dbReference>
<evidence type="ECO:0000256" key="4">
    <source>
        <dbReference type="SAM" id="MobiDB-lite"/>
    </source>
</evidence>
<comment type="caution">
    <text evidence="5">The sequence shown here is derived from an EMBL/GenBank/DDBJ whole genome shotgun (WGS) entry which is preliminary data.</text>
</comment>
<evidence type="ECO:0000313" key="5">
    <source>
        <dbReference type="EMBL" id="PTX07462.1"/>
    </source>
</evidence>
<proteinExistence type="inferred from homology"/>
<evidence type="ECO:0000313" key="6">
    <source>
        <dbReference type="Proteomes" id="UP000243985"/>
    </source>
</evidence>
<dbReference type="PANTHER" id="PTHR10302">
    <property type="entry name" value="SINGLE-STRANDED DNA-BINDING PROTEIN"/>
    <property type="match status" value="1"/>
</dbReference>